<sequence length="195" mass="21600">MTHRPRPWARPFLVFTVLGPLSLAGLLVTGCAARDPGPALSPDDTVKAATQLLTDRCLTAQGLTPPRPGRRPGTQAQEEHLADALFGAGRTELSLRLPTGYSVRAHTDGCLASAQRALYGDQRRWFQVSTVVNNLKPEAAYRKTSLASVRAGHRTEVADWERLREHALNRARSLLAHQKQQKQQQPIQQQEKETQ</sequence>
<dbReference type="EMBL" id="CP108195">
    <property type="protein sequence ID" value="WTS10737.1"/>
    <property type="molecule type" value="Genomic_DNA"/>
</dbReference>
<organism evidence="2">
    <name type="scientific">Streptomyces sp. NBC_00119</name>
    <dbReference type="NCBI Taxonomy" id="2975659"/>
    <lineage>
        <taxon>Bacteria</taxon>
        <taxon>Bacillati</taxon>
        <taxon>Actinomycetota</taxon>
        <taxon>Actinomycetes</taxon>
        <taxon>Kitasatosporales</taxon>
        <taxon>Streptomycetaceae</taxon>
        <taxon>Streptomyces</taxon>
    </lineage>
</organism>
<name>A0AAU1U2A2_9ACTN</name>
<accession>A0AAU1U2A2</accession>
<reference evidence="2" key="1">
    <citation type="submission" date="2022-10" db="EMBL/GenBank/DDBJ databases">
        <title>The complete genomes of actinobacterial strains from the NBC collection.</title>
        <authorList>
            <person name="Joergensen T.S."/>
            <person name="Alvarez Arevalo M."/>
            <person name="Sterndorff E.B."/>
            <person name="Faurdal D."/>
            <person name="Vuksanovic O."/>
            <person name="Mourched A.-S."/>
            <person name="Charusanti P."/>
            <person name="Shaw S."/>
            <person name="Blin K."/>
            <person name="Weber T."/>
        </authorList>
    </citation>
    <scope>NUCLEOTIDE SEQUENCE</scope>
    <source>
        <strain evidence="2">NBC_00119</strain>
    </source>
</reference>
<feature type="region of interest" description="Disordered" evidence="1">
    <location>
        <begin position="175"/>
        <end position="195"/>
    </location>
</feature>
<dbReference type="PROSITE" id="PS51257">
    <property type="entry name" value="PROKAR_LIPOPROTEIN"/>
    <property type="match status" value="1"/>
</dbReference>
<protein>
    <recommendedName>
        <fullName evidence="3">Lipoprotein</fullName>
    </recommendedName>
</protein>
<evidence type="ECO:0008006" key="3">
    <source>
        <dbReference type="Google" id="ProtNLM"/>
    </source>
</evidence>
<dbReference type="AlphaFoldDB" id="A0AAU1U2A2"/>
<evidence type="ECO:0000256" key="1">
    <source>
        <dbReference type="SAM" id="MobiDB-lite"/>
    </source>
</evidence>
<gene>
    <name evidence="2" type="ORF">OHU69_06455</name>
</gene>
<evidence type="ECO:0000313" key="2">
    <source>
        <dbReference type="EMBL" id="WTS10737.1"/>
    </source>
</evidence>
<proteinExistence type="predicted"/>